<dbReference type="GO" id="GO:0005524">
    <property type="term" value="F:ATP binding"/>
    <property type="evidence" value="ECO:0007669"/>
    <property type="project" value="UniProtKB-KW"/>
</dbReference>
<dbReference type="GO" id="GO:0004386">
    <property type="term" value="F:helicase activity"/>
    <property type="evidence" value="ECO:0007669"/>
    <property type="project" value="UniProtKB-KW"/>
</dbReference>
<dbReference type="NCBIfam" id="TIGR01970">
    <property type="entry name" value="DEAH_box_HrpB"/>
    <property type="match status" value="1"/>
</dbReference>
<gene>
    <name evidence="8" type="ordered locus">swp_4380</name>
</gene>
<protein>
    <submittedName>
        <fullName evidence="8">ATP-dependent helicase HrpB</fullName>
    </submittedName>
</protein>
<dbReference type="InterPro" id="IPR001650">
    <property type="entry name" value="Helicase_C-like"/>
</dbReference>
<dbReference type="InterPro" id="IPR002464">
    <property type="entry name" value="DNA/RNA_helicase_DEAH_CS"/>
</dbReference>
<proteinExistence type="predicted"/>
<dbReference type="Gene3D" id="1.20.120.1080">
    <property type="match status" value="1"/>
</dbReference>
<dbReference type="Pfam" id="PF00271">
    <property type="entry name" value="Helicase_C"/>
    <property type="match status" value="1"/>
</dbReference>
<dbReference type="PANTHER" id="PTHR43519:SF1">
    <property type="entry name" value="ATP-DEPENDENT RNA HELICASE HRPB"/>
    <property type="match status" value="1"/>
</dbReference>
<dbReference type="eggNOG" id="COG1643">
    <property type="taxonomic scope" value="Bacteria"/>
</dbReference>
<dbReference type="RefSeq" id="WP_020914360.1">
    <property type="nucleotide sequence ID" value="NC_011566.1"/>
</dbReference>
<feature type="domain" description="Helicase ATP-binding" evidence="6">
    <location>
        <begin position="30"/>
        <end position="193"/>
    </location>
</feature>
<keyword evidence="3 8" id="KW-0347">Helicase</keyword>
<dbReference type="PANTHER" id="PTHR43519">
    <property type="entry name" value="ATP-DEPENDENT RNA HELICASE HRPB"/>
    <property type="match status" value="1"/>
</dbReference>
<dbReference type="InterPro" id="IPR049614">
    <property type="entry name" value="HrpB_DEXH"/>
</dbReference>
<dbReference type="SMART" id="SM00487">
    <property type="entry name" value="DEXDc"/>
    <property type="match status" value="1"/>
</dbReference>
<evidence type="ECO:0000256" key="3">
    <source>
        <dbReference type="ARBA" id="ARBA00022806"/>
    </source>
</evidence>
<feature type="compositionally biased region" description="Basic residues" evidence="5">
    <location>
        <begin position="841"/>
        <end position="850"/>
    </location>
</feature>
<feature type="region of interest" description="Disordered" evidence="5">
    <location>
        <begin position="824"/>
        <end position="850"/>
    </location>
</feature>
<dbReference type="InterPro" id="IPR010225">
    <property type="entry name" value="HrpB"/>
</dbReference>
<evidence type="ECO:0000259" key="7">
    <source>
        <dbReference type="PROSITE" id="PS51194"/>
    </source>
</evidence>
<evidence type="ECO:0000313" key="9">
    <source>
        <dbReference type="Proteomes" id="UP000000753"/>
    </source>
</evidence>
<reference evidence="8 9" key="1">
    <citation type="journal article" date="2008" name="PLoS ONE">
        <title>Environmental adaptation: genomic analysis of the piezotolerant and psychrotolerant deep-sea iron reducing bacterium Shewanella piezotolerans WP3.</title>
        <authorList>
            <person name="Wang F."/>
            <person name="Wang J."/>
            <person name="Jian H."/>
            <person name="Zhang B."/>
            <person name="Li S."/>
            <person name="Wang F."/>
            <person name="Zeng X."/>
            <person name="Gao L."/>
            <person name="Bartlett D.H."/>
            <person name="Yu J."/>
            <person name="Hu S."/>
            <person name="Xiao X."/>
        </authorList>
    </citation>
    <scope>NUCLEOTIDE SEQUENCE [LARGE SCALE GENOMIC DNA]</scope>
    <source>
        <strain evidence="9">WP3 / JCM 13877</strain>
    </source>
</reference>
<dbReference type="InterPro" id="IPR014001">
    <property type="entry name" value="Helicase_ATP-bd"/>
</dbReference>
<dbReference type="PROSITE" id="PS51192">
    <property type="entry name" value="HELICASE_ATP_BIND_1"/>
    <property type="match status" value="1"/>
</dbReference>
<dbReference type="InterPro" id="IPR013689">
    <property type="entry name" value="RNA_helicase_ATP-dep_HrpB_C"/>
</dbReference>
<dbReference type="KEGG" id="swp:swp_4380"/>
<dbReference type="AlphaFoldDB" id="B8CTB6"/>
<evidence type="ECO:0000256" key="4">
    <source>
        <dbReference type="ARBA" id="ARBA00022840"/>
    </source>
</evidence>
<keyword evidence="4" id="KW-0067">ATP-binding</keyword>
<dbReference type="Proteomes" id="UP000000753">
    <property type="component" value="Chromosome"/>
</dbReference>
<dbReference type="EMBL" id="CP000472">
    <property type="protein sequence ID" value="ACJ31025.1"/>
    <property type="molecule type" value="Genomic_DNA"/>
</dbReference>
<dbReference type="SMART" id="SM00847">
    <property type="entry name" value="HA2"/>
    <property type="match status" value="1"/>
</dbReference>
<keyword evidence="9" id="KW-1185">Reference proteome</keyword>
<dbReference type="CDD" id="cd17990">
    <property type="entry name" value="DEXHc_HrpB"/>
    <property type="match status" value="1"/>
</dbReference>
<feature type="domain" description="Helicase C-terminal" evidence="7">
    <location>
        <begin position="218"/>
        <end position="391"/>
    </location>
</feature>
<keyword evidence="1" id="KW-0547">Nucleotide-binding</keyword>
<dbReference type="InterPro" id="IPR027417">
    <property type="entry name" value="P-loop_NTPase"/>
</dbReference>
<dbReference type="Pfam" id="PF00270">
    <property type="entry name" value="DEAD"/>
    <property type="match status" value="1"/>
</dbReference>
<dbReference type="Pfam" id="PF08482">
    <property type="entry name" value="HrpB_C"/>
    <property type="match status" value="1"/>
</dbReference>
<evidence type="ECO:0000256" key="2">
    <source>
        <dbReference type="ARBA" id="ARBA00022801"/>
    </source>
</evidence>
<evidence type="ECO:0000259" key="6">
    <source>
        <dbReference type="PROSITE" id="PS51192"/>
    </source>
</evidence>
<accession>B8CTB6</accession>
<evidence type="ECO:0000256" key="5">
    <source>
        <dbReference type="SAM" id="MobiDB-lite"/>
    </source>
</evidence>
<keyword evidence="2" id="KW-0378">Hydrolase</keyword>
<evidence type="ECO:0000313" key="8">
    <source>
        <dbReference type="EMBL" id="ACJ31025.1"/>
    </source>
</evidence>
<name>B8CTB6_SHEPW</name>
<dbReference type="SMART" id="SM00490">
    <property type="entry name" value="HELICc"/>
    <property type="match status" value="1"/>
</dbReference>
<dbReference type="InterPro" id="IPR011545">
    <property type="entry name" value="DEAD/DEAH_box_helicase_dom"/>
</dbReference>
<dbReference type="PROSITE" id="PS00690">
    <property type="entry name" value="DEAH_ATP_HELICASE"/>
    <property type="match status" value="1"/>
</dbReference>
<dbReference type="GO" id="GO:0003676">
    <property type="term" value="F:nucleic acid binding"/>
    <property type="evidence" value="ECO:0007669"/>
    <property type="project" value="InterPro"/>
</dbReference>
<dbReference type="Gene3D" id="3.40.50.300">
    <property type="entry name" value="P-loop containing nucleotide triphosphate hydrolases"/>
    <property type="match status" value="2"/>
</dbReference>
<sequence>MCVIRRHNEPHYKTMPVTSLPIHSLLDPIRHAFNQANQVILEAPTGAGKSTALPLAMLDWDEIDGKILMLEPRRVAARNVAQFIASQRGCPLGAEVGYRVRGESKVSRDTRLEIVTEGVLTRMIQNDPELTGIALVIFDEIHERHLTTDLGLALALEIQASFREDLKLLAMSATLSGLPLSELMPDALTLSSEGRSFPVEQCYRAAPVQSLWIDHMAKVIADALNTQQQGSLLAFLPGQGEIRRLQSLLAPRLDPNLFIICPLYGSLPTKAQDQAIAPPVTGIRKVVLATNVAESSLTIEGITQVIDSGYKRQASFNPRTGATRLSLKRISQASAAQRSGRAGRLMAGFSTRLWSQEEHGRLIKADEPEVMHTDLITMVLDGAYWGVKSLDELPMLTQPSKANEKVSWQLLRSLEMVDDKRVITAHGRAAYELGCQPRIAHMLLKAQRLSRQESDNNLVMLAAILAGTLEARGRSRKGSDISHYFQEALTSEAGKQIRQWLNSLGVRNGSSHTLSMVARQAASDDIAMLLAFAYPDRIAKQRGASGYQLAGGTGVELANDDSLSGQPWLVVADFQESEGRSNGKVYLAATLNEQLFTDQLSSLVDTIEYCGWDNIKGRFFAELRRNVGQISLSKTPVKQLDKKLIKNAIVEQVVLNGLALLKFDERTEQLRYRVAIASDLDKSHDWPSLDDESLIALLDDWLKPYLDDVRSLAQLQQLDCYTLLLNLMPWATQQHLDRILPIKWLMATGTHAKIEYDAQKRGRLSVRLQEAFGMQQSPQLVNGKLVLTMELLSPARRPLALTADLASFWQGPYDHVKKEMKGRYPKHLWPDDPANTQPTKFTKKKTFSSQ</sequence>
<dbReference type="SUPFAM" id="SSF52540">
    <property type="entry name" value="P-loop containing nucleoside triphosphate hydrolases"/>
    <property type="match status" value="1"/>
</dbReference>
<dbReference type="STRING" id="225849.swp_4380"/>
<dbReference type="GO" id="GO:0016787">
    <property type="term" value="F:hydrolase activity"/>
    <property type="evidence" value="ECO:0007669"/>
    <property type="project" value="UniProtKB-KW"/>
</dbReference>
<dbReference type="CDD" id="cd18791">
    <property type="entry name" value="SF2_C_RHA"/>
    <property type="match status" value="1"/>
</dbReference>
<dbReference type="InterPro" id="IPR007502">
    <property type="entry name" value="Helicase-assoc_dom"/>
</dbReference>
<dbReference type="HOGENOM" id="CLU_001832_5_6_6"/>
<dbReference type="FunFam" id="3.40.50.300:FF:002125">
    <property type="entry name" value="ATP-dependent helicase HrpB"/>
    <property type="match status" value="1"/>
</dbReference>
<dbReference type="PIRSF" id="PIRSF005496">
    <property type="entry name" value="ATP_hel_hrpB"/>
    <property type="match status" value="1"/>
</dbReference>
<evidence type="ECO:0000256" key="1">
    <source>
        <dbReference type="ARBA" id="ARBA00022741"/>
    </source>
</evidence>
<organism evidence="8 9">
    <name type="scientific">Shewanella piezotolerans (strain WP3 / JCM 13877)</name>
    <dbReference type="NCBI Taxonomy" id="225849"/>
    <lineage>
        <taxon>Bacteria</taxon>
        <taxon>Pseudomonadati</taxon>
        <taxon>Pseudomonadota</taxon>
        <taxon>Gammaproteobacteria</taxon>
        <taxon>Alteromonadales</taxon>
        <taxon>Shewanellaceae</taxon>
        <taxon>Shewanella</taxon>
    </lineage>
</organism>
<dbReference type="PROSITE" id="PS51194">
    <property type="entry name" value="HELICASE_CTER"/>
    <property type="match status" value="1"/>
</dbReference>